<evidence type="ECO:0000313" key="3">
    <source>
        <dbReference type="EMBL" id="RDC54320.1"/>
    </source>
</evidence>
<dbReference type="AlphaFoldDB" id="A0A369PPV0"/>
<dbReference type="Proteomes" id="UP000253961">
    <property type="component" value="Unassembled WGS sequence"/>
</dbReference>
<feature type="transmembrane region" description="Helical" evidence="2">
    <location>
        <begin position="12"/>
        <end position="33"/>
    </location>
</feature>
<keyword evidence="2" id="KW-0812">Transmembrane</keyword>
<protein>
    <submittedName>
        <fullName evidence="3">Uncharacterized protein</fullName>
    </submittedName>
</protein>
<keyword evidence="2" id="KW-0472">Membrane</keyword>
<accession>A0A369PPV0</accession>
<evidence type="ECO:0000313" key="4">
    <source>
        <dbReference type="Proteomes" id="UP000253961"/>
    </source>
</evidence>
<comment type="caution">
    <text evidence="3">The sequence shown here is derived from an EMBL/GenBank/DDBJ whole genome shotgun (WGS) entry which is preliminary data.</text>
</comment>
<gene>
    <name evidence="3" type="ORF">DU508_21605</name>
</gene>
<feature type="compositionally biased region" description="Basic and acidic residues" evidence="1">
    <location>
        <begin position="78"/>
        <end position="89"/>
    </location>
</feature>
<evidence type="ECO:0000256" key="2">
    <source>
        <dbReference type="SAM" id="Phobius"/>
    </source>
</evidence>
<proteinExistence type="predicted"/>
<sequence>MLCFINSNVNFILLLTNIVANILLLIAAVYFALEAMRSQSKVVQAYVTGRADALEDVLRGFEKMAKDQPSAQAPEAPLKPEKFEPVNGC</sequence>
<organism evidence="3 4">
    <name type="scientific">Pedobacter chinensis</name>
    <dbReference type="NCBI Taxonomy" id="2282421"/>
    <lineage>
        <taxon>Bacteria</taxon>
        <taxon>Pseudomonadati</taxon>
        <taxon>Bacteroidota</taxon>
        <taxon>Sphingobacteriia</taxon>
        <taxon>Sphingobacteriales</taxon>
        <taxon>Sphingobacteriaceae</taxon>
        <taxon>Pedobacter</taxon>
    </lineage>
</organism>
<keyword evidence="2" id="KW-1133">Transmembrane helix</keyword>
<feature type="region of interest" description="Disordered" evidence="1">
    <location>
        <begin position="65"/>
        <end position="89"/>
    </location>
</feature>
<keyword evidence="4" id="KW-1185">Reference proteome</keyword>
<name>A0A369PPV0_9SPHI</name>
<evidence type="ECO:0000256" key="1">
    <source>
        <dbReference type="SAM" id="MobiDB-lite"/>
    </source>
</evidence>
<reference evidence="3 4" key="1">
    <citation type="submission" date="2018-07" db="EMBL/GenBank/DDBJ databases">
        <title>Pedobacter sp. nov., isolated from soil.</title>
        <authorList>
            <person name="Zhou L.Y."/>
            <person name="Du Z.J."/>
        </authorList>
    </citation>
    <scope>NUCLEOTIDE SEQUENCE [LARGE SCALE GENOMIC DNA]</scope>
    <source>
        <strain evidence="3 4">JDX94</strain>
    </source>
</reference>
<dbReference type="EMBL" id="QPKV01000014">
    <property type="protein sequence ID" value="RDC54320.1"/>
    <property type="molecule type" value="Genomic_DNA"/>
</dbReference>